<dbReference type="InterPro" id="IPR053844">
    <property type="entry name" value="AH_C"/>
</dbReference>
<dbReference type="NCBIfam" id="TIGR02713">
    <property type="entry name" value="allophanate_hyd"/>
    <property type="match status" value="1"/>
</dbReference>
<keyword evidence="4" id="KW-0378">Hydrolase</keyword>
<evidence type="ECO:0000313" key="4">
    <source>
        <dbReference type="EMBL" id="GAA4264504.1"/>
    </source>
</evidence>
<dbReference type="GO" id="GO:0016787">
    <property type="term" value="F:hydrolase activity"/>
    <property type="evidence" value="ECO:0007669"/>
    <property type="project" value="UniProtKB-KW"/>
</dbReference>
<feature type="region of interest" description="Disordered" evidence="1">
    <location>
        <begin position="571"/>
        <end position="595"/>
    </location>
</feature>
<dbReference type="Gene3D" id="3.10.490.10">
    <property type="entry name" value="Gamma-glutamyl cyclotransferase-like"/>
    <property type="match status" value="1"/>
</dbReference>
<dbReference type="InterPro" id="IPR036928">
    <property type="entry name" value="AS_sf"/>
</dbReference>
<accession>A0ABP8DXR9</accession>
<name>A0ABP8DXR9_9MICO</name>
<feature type="domain" description="Allophanate hydrolase C-terminal" evidence="3">
    <location>
        <begin position="440"/>
        <end position="562"/>
    </location>
</feature>
<evidence type="ECO:0000259" key="2">
    <source>
        <dbReference type="Pfam" id="PF01425"/>
    </source>
</evidence>
<comment type="caution">
    <text evidence="4">The sequence shown here is derived from an EMBL/GenBank/DDBJ whole genome shotgun (WGS) entry which is preliminary data.</text>
</comment>
<dbReference type="EMBL" id="BAABAU010000001">
    <property type="protein sequence ID" value="GAA4264504.1"/>
    <property type="molecule type" value="Genomic_DNA"/>
</dbReference>
<organism evidence="4 5">
    <name type="scientific">Frondihabitans peucedani</name>
    <dbReference type="NCBI Taxonomy" id="598626"/>
    <lineage>
        <taxon>Bacteria</taxon>
        <taxon>Bacillati</taxon>
        <taxon>Actinomycetota</taxon>
        <taxon>Actinomycetes</taxon>
        <taxon>Micrococcales</taxon>
        <taxon>Microbacteriaceae</taxon>
        <taxon>Frondihabitans</taxon>
    </lineage>
</organism>
<gene>
    <name evidence="4" type="ORF">GCM10022256_01160</name>
</gene>
<dbReference type="PANTHER" id="PTHR11895:SF169">
    <property type="entry name" value="GLUTAMYL-TRNA(GLN) AMIDOTRANSFERASE"/>
    <property type="match status" value="1"/>
</dbReference>
<proteinExistence type="predicted"/>
<feature type="compositionally biased region" description="Low complexity" evidence="1">
    <location>
        <begin position="579"/>
        <end position="595"/>
    </location>
</feature>
<evidence type="ECO:0000259" key="3">
    <source>
        <dbReference type="Pfam" id="PF21986"/>
    </source>
</evidence>
<dbReference type="RefSeq" id="WP_344793099.1">
    <property type="nucleotide sequence ID" value="NZ_BAABAU010000001.1"/>
</dbReference>
<dbReference type="PANTHER" id="PTHR11895">
    <property type="entry name" value="TRANSAMIDASE"/>
    <property type="match status" value="1"/>
</dbReference>
<dbReference type="Gene3D" id="3.90.1300.10">
    <property type="entry name" value="Amidase signature (AS) domain"/>
    <property type="match status" value="1"/>
</dbReference>
<keyword evidence="5" id="KW-1185">Reference proteome</keyword>
<dbReference type="NCBIfam" id="NF006043">
    <property type="entry name" value="PRK08186.1"/>
    <property type="match status" value="1"/>
</dbReference>
<dbReference type="Proteomes" id="UP001501594">
    <property type="component" value="Unassembled WGS sequence"/>
</dbReference>
<dbReference type="SUPFAM" id="SSF75304">
    <property type="entry name" value="Amidase signature (AS) enzymes"/>
    <property type="match status" value="1"/>
</dbReference>
<dbReference type="InterPro" id="IPR023631">
    <property type="entry name" value="Amidase_dom"/>
</dbReference>
<dbReference type="InterPro" id="IPR000120">
    <property type="entry name" value="Amidase"/>
</dbReference>
<dbReference type="Gene3D" id="1.20.58.1700">
    <property type="match status" value="1"/>
</dbReference>
<protein>
    <submittedName>
        <fullName evidence="4">Allophanate hydrolase</fullName>
    </submittedName>
</protein>
<evidence type="ECO:0000313" key="5">
    <source>
        <dbReference type="Proteomes" id="UP001501594"/>
    </source>
</evidence>
<reference evidence="5" key="1">
    <citation type="journal article" date="2019" name="Int. J. Syst. Evol. Microbiol.">
        <title>The Global Catalogue of Microorganisms (GCM) 10K type strain sequencing project: providing services to taxonomists for standard genome sequencing and annotation.</title>
        <authorList>
            <consortium name="The Broad Institute Genomics Platform"/>
            <consortium name="The Broad Institute Genome Sequencing Center for Infectious Disease"/>
            <person name="Wu L."/>
            <person name="Ma J."/>
        </authorList>
    </citation>
    <scope>NUCLEOTIDE SEQUENCE [LARGE SCALE GENOMIC DNA]</scope>
    <source>
        <strain evidence="5">JCM 17442</strain>
    </source>
</reference>
<evidence type="ECO:0000256" key="1">
    <source>
        <dbReference type="SAM" id="MobiDB-lite"/>
    </source>
</evidence>
<sequence length="595" mass="60975">MSGFTTGVASAAERVAAAFDRIAEVDRPEVFISLRDREHALAEAAGIDARVAEGVILPLAGLVVAVKDNIDVEGLPTTAGSRAYAYDPEVDATVIARLRARGAVVVGKTNLDQFATGLVGTRSPFGAVRNAWDPSRISGGSSSGSAVAVALGIVDLALGTDTAGSGRVPAALNGIVGIKATRGLLPTTGSVPACRSIDCITVFARDLDLARLAVEFVSGPDGRDSLARDDDPRAVVLPARPRVAIPTPEHLDGLAPGWPEAFAAAVERLRATGVEIVEVDIADLLEAATLLYGGAFVAERYAAVGEFIAAHPDLVGNDLDATVASIVLGGAEARAVDLYRDRERLDLLGQRGLASLAGFDALLTPTTTWHPTLDEVAADPVGANSRMGRFTNFANLLDLAAVAVPAGFVDGLPFGVMLTGRAFSDRALADLARRFLSPRIDLLVVGAHLRGQPLNVQLVAAGGAFSEAVETAPAYRLHALPTTPPKPGLVAVASGGASIRGEVWSLPAAGFATFVDALPAPMAIGAVTLADGRVLRGFVCEPAALVGARDVTRYGGWVAYLAGRAADARGGAEARGGTDARAGADAPAGKADARP</sequence>
<dbReference type="Pfam" id="PF01425">
    <property type="entry name" value="Amidase"/>
    <property type="match status" value="1"/>
</dbReference>
<dbReference type="Pfam" id="PF21986">
    <property type="entry name" value="AH_C"/>
    <property type="match status" value="1"/>
</dbReference>
<feature type="domain" description="Amidase" evidence="2">
    <location>
        <begin position="15"/>
        <end position="428"/>
    </location>
</feature>
<dbReference type="InterPro" id="IPR014085">
    <property type="entry name" value="Allophanate_hydrolase"/>
</dbReference>